<proteinExistence type="inferred from homology"/>
<feature type="compositionally biased region" description="Low complexity" evidence="2">
    <location>
        <begin position="673"/>
        <end position="697"/>
    </location>
</feature>
<name>A0AA88GMC1_NAELO</name>
<evidence type="ECO:0000256" key="2">
    <source>
        <dbReference type="SAM" id="MobiDB-lite"/>
    </source>
</evidence>
<organism evidence="3 4">
    <name type="scientific">Naegleria lovaniensis</name>
    <name type="common">Amoeba</name>
    <dbReference type="NCBI Taxonomy" id="51637"/>
    <lineage>
        <taxon>Eukaryota</taxon>
        <taxon>Discoba</taxon>
        <taxon>Heterolobosea</taxon>
        <taxon>Tetramitia</taxon>
        <taxon>Eutetramitia</taxon>
        <taxon>Vahlkampfiidae</taxon>
        <taxon>Naegleria</taxon>
    </lineage>
</organism>
<feature type="compositionally biased region" description="Acidic residues" evidence="2">
    <location>
        <begin position="790"/>
        <end position="804"/>
    </location>
</feature>
<sequence length="882" mass="100647">MMNTTEQQEQQIIVIKQAFSTALRDLFEKNDPRKYMSVVQKFHQLNLQQLILTFKALSRIASEIVHARPSSSVSSSSFQNSTSTTTVNFQFSDCKDLVHAILSTSTKVLCSNNKELQNSFDTLCLALYTTSASSSSTINNSVPLLVSNNNAFEKKSRPPSHDPTQFKKAHDVKVSGSIHGMIMSCIVEHFHPIPDFELQRIEENSGGIKLTRELIETMERTRKQNVHNLLYKLQKKATNQLLFIDQLKDKIRHNYPHASYSLSIHRAFVGNLLSLDKYIPSLTSFCFTLVVQSLIEMDAQLVAMNAQTDGSMSASSGNKNSEGVDLKHLENAIFDFEFDESNAEEMRIYCAEKLDSIVTVLFEYINERANAPPTSPIQLQPRQHNKYLESGNSECKGKNEFMDSIFHSMMILFRSFVLNQYQLHSIQFLMFYICSFHVNYMERFISFLLGNIFNSQIHNEVRKCCAAYLSGMLSRAKYVSNTVILKTLGQLLNWCDKYITTFEQSVQYLDVETHSLFYSICQGVFYILCFKIHQLIKPETAEGEDNSLLRKDVKQLMAESRQFFSQSPIKKIMYSKFNPLKIVAQDVAEEVVDAFSRYYLFDFHHVLEENQNIVIPLRGGYGGVNYLENNFFPFDPYLLRQSEKFILPHYQKWEGGNYSGVDFSEFGNFNSQNSISSSSQNRQQDYYGGSSSSVGHSNNMMDEWDRLRNMNHNSNHRNSEANNFLFESLHSPHSKSPLASMKQVKRRLADSFEDDMMDDDDEEPSSQGIFELSEDEQDEYQNDGDSSIDSGDEEPFEADDDEMYYEAGNTGIMIHGQHSGRRSPPRTISIDRKRSESGASNNSLSRRNGSLLGMSFGSGSLEDSPVKSPYGWNAISLSPNYK</sequence>
<dbReference type="PANTHER" id="PTHR12790">
    <property type="entry name" value="TRANSCRIPTION INITIATION FACTOR IA RRN3"/>
    <property type="match status" value="1"/>
</dbReference>
<keyword evidence="4" id="KW-1185">Reference proteome</keyword>
<accession>A0AA88GMC1</accession>
<dbReference type="PANTHER" id="PTHR12790:SF0">
    <property type="entry name" value="RNA POLYMERASE I-SPECIFIC TRANSCRIPTION INITIATION FACTOR RRN3-RELATED"/>
    <property type="match status" value="1"/>
</dbReference>
<dbReference type="Pfam" id="PF05327">
    <property type="entry name" value="RRN3"/>
    <property type="match status" value="1"/>
</dbReference>
<comment type="caution">
    <text evidence="3">The sequence shown here is derived from an EMBL/GenBank/DDBJ whole genome shotgun (WGS) entry which is preliminary data.</text>
</comment>
<dbReference type="RefSeq" id="XP_044548624.1">
    <property type="nucleotide sequence ID" value="XM_044694604.1"/>
</dbReference>
<dbReference type="GO" id="GO:0005634">
    <property type="term" value="C:nucleus"/>
    <property type="evidence" value="ECO:0007669"/>
    <property type="project" value="TreeGrafter"/>
</dbReference>
<protein>
    <submittedName>
        <fullName evidence="3">Uncharacterized protein</fullName>
    </submittedName>
</protein>
<reference evidence="3 4" key="1">
    <citation type="journal article" date="2018" name="BMC Genomics">
        <title>The genome of Naegleria lovaniensis, the basis for a comparative approach to unravel pathogenicity factors of the human pathogenic amoeba N. fowleri.</title>
        <authorList>
            <person name="Liechti N."/>
            <person name="Schurch N."/>
            <person name="Bruggmann R."/>
            <person name="Wittwer M."/>
        </authorList>
    </citation>
    <scope>NUCLEOTIDE SEQUENCE [LARGE SCALE GENOMIC DNA]</scope>
    <source>
        <strain evidence="3 4">ATCC 30569</strain>
    </source>
</reference>
<dbReference type="Proteomes" id="UP000816034">
    <property type="component" value="Unassembled WGS sequence"/>
</dbReference>
<dbReference type="EMBL" id="PYSW02000022">
    <property type="protein sequence ID" value="KAG2382945.1"/>
    <property type="molecule type" value="Genomic_DNA"/>
</dbReference>
<dbReference type="InterPro" id="IPR007991">
    <property type="entry name" value="RNA_pol_I_trans_ini_fac_RRN3"/>
</dbReference>
<feature type="region of interest" description="Disordered" evidence="2">
    <location>
        <begin position="773"/>
        <end position="882"/>
    </location>
</feature>
<dbReference type="GO" id="GO:0001181">
    <property type="term" value="F:RNA polymerase I general transcription initiation factor activity"/>
    <property type="evidence" value="ECO:0007669"/>
    <property type="project" value="InterPro"/>
</dbReference>
<comment type="similarity">
    <text evidence="1">Belongs to the RRN3 family.</text>
</comment>
<feature type="compositionally biased region" description="Low complexity" evidence="2">
    <location>
        <begin position="837"/>
        <end position="861"/>
    </location>
</feature>
<evidence type="ECO:0000256" key="1">
    <source>
        <dbReference type="ARBA" id="ARBA00010098"/>
    </source>
</evidence>
<dbReference type="GO" id="GO:0001042">
    <property type="term" value="F:RNA polymerase I core binding"/>
    <property type="evidence" value="ECO:0007669"/>
    <property type="project" value="TreeGrafter"/>
</dbReference>
<dbReference type="GO" id="GO:0006361">
    <property type="term" value="P:transcription initiation at RNA polymerase I promoter"/>
    <property type="evidence" value="ECO:0007669"/>
    <property type="project" value="InterPro"/>
</dbReference>
<feature type="compositionally biased region" description="Acidic residues" evidence="2">
    <location>
        <begin position="773"/>
        <end position="782"/>
    </location>
</feature>
<dbReference type="AlphaFoldDB" id="A0AA88GMC1"/>
<gene>
    <name evidence="3" type="ORF">C9374_004912</name>
</gene>
<feature type="region of interest" description="Disordered" evidence="2">
    <location>
        <begin position="673"/>
        <end position="699"/>
    </location>
</feature>
<dbReference type="GeneID" id="68097367"/>
<evidence type="ECO:0000313" key="4">
    <source>
        <dbReference type="Proteomes" id="UP000816034"/>
    </source>
</evidence>
<evidence type="ECO:0000313" key="3">
    <source>
        <dbReference type="EMBL" id="KAG2382945.1"/>
    </source>
</evidence>